<evidence type="ECO:0000256" key="2">
    <source>
        <dbReference type="ARBA" id="ARBA00022687"/>
    </source>
</evidence>
<evidence type="ECO:0000259" key="13">
    <source>
        <dbReference type="Pfam" id="PF24884"/>
    </source>
</evidence>
<evidence type="ECO:0000313" key="16">
    <source>
        <dbReference type="EMBL" id="CAB3264423.1"/>
    </source>
</evidence>
<keyword evidence="6" id="KW-0969">Cilium</keyword>
<feature type="domain" description="Nephrocystin 3-like N-terminal" evidence="12">
    <location>
        <begin position="534"/>
        <end position="660"/>
    </location>
</feature>
<feature type="domain" description="Nephrocystin 3 helical" evidence="13">
    <location>
        <begin position="696"/>
        <end position="841"/>
    </location>
</feature>
<keyword evidence="3" id="KW-0677">Repeat</keyword>
<feature type="repeat" description="TPR" evidence="9">
    <location>
        <begin position="1114"/>
        <end position="1147"/>
    </location>
</feature>
<reference evidence="16" key="1">
    <citation type="submission" date="2020-04" db="EMBL/GenBank/DDBJ databases">
        <authorList>
            <person name="Neveu A P."/>
        </authorList>
    </citation>
    <scope>NUCLEOTIDE SEQUENCE</scope>
    <source>
        <tissue evidence="16">Whole embryo</tissue>
    </source>
</reference>
<evidence type="ECO:0000259" key="14">
    <source>
        <dbReference type="Pfam" id="PF24885"/>
    </source>
</evidence>
<dbReference type="PROSITE" id="PS50005">
    <property type="entry name" value="TPR"/>
    <property type="match status" value="2"/>
</dbReference>
<evidence type="ECO:0000259" key="15">
    <source>
        <dbReference type="Pfam" id="PF25022"/>
    </source>
</evidence>
<dbReference type="Gene3D" id="3.40.50.300">
    <property type="entry name" value="P-loop containing nucleotide triphosphate hydrolases"/>
    <property type="match status" value="1"/>
</dbReference>
<dbReference type="Pfam" id="PF24885">
    <property type="entry name" value="TPR_NPHP3"/>
    <property type="match status" value="1"/>
</dbReference>
<dbReference type="SUPFAM" id="SSF52540">
    <property type="entry name" value="P-loop containing nucleoside triphosphate hydrolases"/>
    <property type="match status" value="1"/>
</dbReference>
<evidence type="ECO:0000256" key="6">
    <source>
        <dbReference type="ARBA" id="ARBA00023069"/>
    </source>
</evidence>
<feature type="coiled-coil region" evidence="10">
    <location>
        <begin position="99"/>
        <end position="144"/>
    </location>
</feature>
<evidence type="ECO:0000256" key="1">
    <source>
        <dbReference type="ARBA" id="ARBA00004138"/>
    </source>
</evidence>
<dbReference type="Pfam" id="PF13424">
    <property type="entry name" value="TPR_12"/>
    <property type="match status" value="2"/>
</dbReference>
<dbReference type="InterPro" id="IPR011990">
    <property type="entry name" value="TPR-like_helical_dom_sf"/>
</dbReference>
<name>A0A6F9DN68_9ASCI</name>
<sequence length="1322" mass="149314">MGSTGSIVAGQDNGVEVNIPNEASGQENGRFDVSMKRHHSQPASNFLQMIQRQKHGDVVSRPTANIRSSGSFDPSSSIFALPEANDKIRKEYETFKFTKDQEIQALQRKEQKLDMENNRLRAELQALNRQCQKLRTERDIAMESSYEATERATALEQDRQKIQRQFKIFRETKESEIQALLHAKMQLESQLRGLRAHGVATGDDHNFSSNNVADVMDTSMRTTSEWWAAPESEATSLFGSYAQLRNGSHVGFAESAADIREPVRAESGPDLSLQSGDKQAWLTTSANLSSVLPLANTTEICGSTLLRCYLAATPDTVNDLKCFINHPNIRLLQNACEKEGYHLTLIHFTDLNDYNQEQDECISDDSEKSEIIKLAIKRTSMFFMFVGNAVGPYTDVECQEGHFNHPGWKSSYFYLKQSTNVENNSCTTLRKQIIGSNCKRVASYTESEDGCQLAVNNLMKAVQLEFGVKLSDLNTSNVSDSEQHEVSCIDEMPSDEHMEQLQREIISTCDKMLIGQPFGFEKCYERLDEVVTSPGPVPPLLISGTKGSGKTLLLSSWLQRLKNSSPDIIILQHFITGGKSIDSDPVIMLRRLLTQLRQHLPLANQPPVQTFSTFDVNRLRETLPRWLEQFTSRRNNRILLVVDSLDLLKDAQRNFHWLLDPLHVGVRVVISVGVDSCPEEWRHIPTLHLEPLSIQSVKLLLNHHAKSRDVSIPNTLERDVVSQCRTATTCHPLYVTLLSVVACSVCEKNISENFFQTCLRSRDPVELYQLLLRSVEHQFGSKITKTCLKPFFQFLACSRNGLSETEILSLLPDLTWCSWIAIHRQLSTFCVIKESVGLITVHNSEIAAVLYDRYVSNDVHLKRCRQKMLAWLQKRYEVVVTPRNSDMLLWLLHKEEDREKLGEVVRSPMVFHLMYTRGRACEIVRLWNYLNEEKRTIAQEYANALKLAESNASSGRSDDVTMNDVAQMYQSLGRFLKDLGLMEEAVAALQKSLEILENILDPDHPAVADSLHHLASVYSQWGKHSHAEPLYRQALELVECAVGRDHLRVAQELSALVRTARKTGRHEVADGMQQRMVSIMRKNSSLGSSNLKRLLKRAVRLEELTLGDETLETAQALNDLGVLYQMQNNLDNAESFFKRSLKTREKLVGISHADVAQSYHNLAAVYNEKKQFKKSAECMNAALKIRTEVMADDDVSIIATMKYLAFLYKKSKQYAKSAEMYKSILELTEQKHGPDSVPAANAMINLAVSQCQQEELDGALPLYEGALSIYRKNLGSKSPQVYQTLRNIAVLLYQKGEMAGAAVAYRQSMGGSDTKPLSTSRW</sequence>
<dbReference type="InterPro" id="IPR056886">
    <property type="entry name" value="NPHP3_ab_dom"/>
</dbReference>
<feature type="domain" description="Nephrocystin-3 TPR-repeats region" evidence="14">
    <location>
        <begin position="867"/>
        <end position="1104"/>
    </location>
</feature>
<dbReference type="Gene3D" id="1.25.40.10">
    <property type="entry name" value="Tetratricopeptide repeat domain"/>
    <property type="match status" value="3"/>
</dbReference>
<gene>
    <name evidence="16" type="primary">Nphp3</name>
</gene>
<keyword evidence="7" id="KW-0966">Cell projection</keyword>
<dbReference type="InterPro" id="IPR056884">
    <property type="entry name" value="NPHP3-like_N"/>
</dbReference>
<dbReference type="InterPro" id="IPR019734">
    <property type="entry name" value="TPR_rpt"/>
</dbReference>
<accession>A0A6F9DN68</accession>
<evidence type="ECO:0000256" key="7">
    <source>
        <dbReference type="ARBA" id="ARBA00023273"/>
    </source>
</evidence>
<comment type="subcellular location">
    <subcellularLocation>
        <location evidence="1">Cell projection</location>
        <location evidence="1">Cilium</location>
    </subcellularLocation>
</comment>
<keyword evidence="5 10" id="KW-0175">Coiled coil</keyword>
<protein>
    <recommendedName>
        <fullName evidence="8">Nephrocystin-3</fullName>
    </recommendedName>
</protein>
<dbReference type="InterPro" id="IPR056883">
    <property type="entry name" value="NPHP3_hel"/>
</dbReference>
<dbReference type="GO" id="GO:0016055">
    <property type="term" value="P:Wnt signaling pathway"/>
    <property type="evidence" value="ECO:0007669"/>
    <property type="project" value="UniProtKB-KW"/>
</dbReference>
<evidence type="ECO:0000256" key="3">
    <source>
        <dbReference type="ARBA" id="ARBA00022737"/>
    </source>
</evidence>
<dbReference type="GO" id="GO:0005929">
    <property type="term" value="C:cilium"/>
    <property type="evidence" value="ECO:0007669"/>
    <property type="project" value="UniProtKB-SubCell"/>
</dbReference>
<evidence type="ECO:0000256" key="4">
    <source>
        <dbReference type="ARBA" id="ARBA00022803"/>
    </source>
</evidence>
<feature type="domain" description="Nephrocystin-3 alpha-beta" evidence="15">
    <location>
        <begin position="303"/>
        <end position="467"/>
    </location>
</feature>
<dbReference type="SMART" id="SM00028">
    <property type="entry name" value="TPR"/>
    <property type="match status" value="7"/>
</dbReference>
<proteinExistence type="evidence at transcript level"/>
<dbReference type="PANTHER" id="PTHR45641:SF19">
    <property type="entry name" value="NEPHROCYSTIN-3"/>
    <property type="match status" value="1"/>
</dbReference>
<dbReference type="InterPro" id="IPR027417">
    <property type="entry name" value="P-loop_NTPase"/>
</dbReference>
<dbReference type="EMBL" id="LR788561">
    <property type="protein sequence ID" value="CAB3264423.1"/>
    <property type="molecule type" value="mRNA"/>
</dbReference>
<feature type="region of interest" description="Disordered" evidence="11">
    <location>
        <begin position="1"/>
        <end position="28"/>
    </location>
</feature>
<organism evidence="16">
    <name type="scientific">Phallusia mammillata</name>
    <dbReference type="NCBI Taxonomy" id="59560"/>
    <lineage>
        <taxon>Eukaryota</taxon>
        <taxon>Metazoa</taxon>
        <taxon>Chordata</taxon>
        <taxon>Tunicata</taxon>
        <taxon>Ascidiacea</taxon>
        <taxon>Phlebobranchia</taxon>
        <taxon>Ascidiidae</taxon>
        <taxon>Phallusia</taxon>
    </lineage>
</organism>
<dbReference type="InterPro" id="IPR056885">
    <property type="entry name" value="TPR_NPHP3"/>
</dbReference>
<evidence type="ECO:0000256" key="10">
    <source>
        <dbReference type="SAM" id="Coils"/>
    </source>
</evidence>
<dbReference type="Pfam" id="PF24884">
    <property type="entry name" value="NPHP3_hel"/>
    <property type="match status" value="1"/>
</dbReference>
<evidence type="ECO:0000259" key="12">
    <source>
        <dbReference type="Pfam" id="PF24883"/>
    </source>
</evidence>
<dbReference type="Pfam" id="PF24883">
    <property type="entry name" value="NPHP3_N"/>
    <property type="match status" value="1"/>
</dbReference>
<evidence type="ECO:0000256" key="8">
    <source>
        <dbReference type="ARBA" id="ARBA00040387"/>
    </source>
</evidence>
<keyword evidence="2" id="KW-0879">Wnt signaling pathway</keyword>
<dbReference type="PANTHER" id="PTHR45641">
    <property type="entry name" value="TETRATRICOPEPTIDE REPEAT PROTEIN (AFU_ORTHOLOGUE AFUA_6G03870)"/>
    <property type="match status" value="1"/>
</dbReference>
<evidence type="ECO:0000256" key="5">
    <source>
        <dbReference type="ARBA" id="ARBA00023054"/>
    </source>
</evidence>
<keyword evidence="4 9" id="KW-0802">TPR repeat</keyword>
<feature type="repeat" description="TPR" evidence="9">
    <location>
        <begin position="966"/>
        <end position="999"/>
    </location>
</feature>
<evidence type="ECO:0000256" key="11">
    <source>
        <dbReference type="SAM" id="MobiDB-lite"/>
    </source>
</evidence>
<dbReference type="Pfam" id="PF25022">
    <property type="entry name" value="NPHP3"/>
    <property type="match status" value="1"/>
</dbReference>
<dbReference type="SUPFAM" id="SSF48452">
    <property type="entry name" value="TPR-like"/>
    <property type="match status" value="2"/>
</dbReference>
<evidence type="ECO:0000256" key="9">
    <source>
        <dbReference type="PROSITE-ProRule" id="PRU00339"/>
    </source>
</evidence>